<keyword evidence="2" id="KW-0326">Glycosidase</keyword>
<dbReference type="GO" id="GO:0004553">
    <property type="term" value="F:hydrolase activity, hydrolyzing O-glycosyl compounds"/>
    <property type="evidence" value="ECO:0007669"/>
    <property type="project" value="InterPro"/>
</dbReference>
<keyword evidence="1" id="KW-0378">Hydrolase</keyword>
<gene>
    <name evidence="3" type="ORF">Q31a_35510</name>
</gene>
<evidence type="ECO:0000256" key="1">
    <source>
        <dbReference type="ARBA" id="ARBA00022801"/>
    </source>
</evidence>
<dbReference type="KEGG" id="ahel:Q31a_35510"/>
<organism evidence="3 4">
    <name type="scientific">Aureliella helgolandensis</name>
    <dbReference type="NCBI Taxonomy" id="2527968"/>
    <lineage>
        <taxon>Bacteria</taxon>
        <taxon>Pseudomonadati</taxon>
        <taxon>Planctomycetota</taxon>
        <taxon>Planctomycetia</taxon>
        <taxon>Pirellulales</taxon>
        <taxon>Pirellulaceae</taxon>
        <taxon>Aureliella</taxon>
    </lineage>
</organism>
<accession>A0A518G9F2</accession>
<reference evidence="3 4" key="1">
    <citation type="submission" date="2019-02" db="EMBL/GenBank/DDBJ databases">
        <title>Deep-cultivation of Planctomycetes and their phenomic and genomic characterization uncovers novel biology.</title>
        <authorList>
            <person name="Wiegand S."/>
            <person name="Jogler M."/>
            <person name="Boedeker C."/>
            <person name="Pinto D."/>
            <person name="Vollmers J."/>
            <person name="Rivas-Marin E."/>
            <person name="Kohn T."/>
            <person name="Peeters S.H."/>
            <person name="Heuer A."/>
            <person name="Rast P."/>
            <person name="Oberbeckmann S."/>
            <person name="Bunk B."/>
            <person name="Jeske O."/>
            <person name="Meyerdierks A."/>
            <person name="Storesund J.E."/>
            <person name="Kallscheuer N."/>
            <person name="Luecker S."/>
            <person name="Lage O.M."/>
            <person name="Pohl T."/>
            <person name="Merkel B.J."/>
            <person name="Hornburger P."/>
            <person name="Mueller R.-W."/>
            <person name="Bruemmer F."/>
            <person name="Labrenz M."/>
            <person name="Spormann A.M."/>
            <person name="Op den Camp H."/>
            <person name="Overmann J."/>
            <person name="Amann R."/>
            <person name="Jetten M.S.M."/>
            <person name="Mascher T."/>
            <person name="Medema M.H."/>
            <person name="Devos D.P."/>
            <person name="Kaster A.-K."/>
            <person name="Ovreas L."/>
            <person name="Rohde M."/>
            <person name="Galperin M.Y."/>
            <person name="Jogler C."/>
        </authorList>
    </citation>
    <scope>NUCLEOTIDE SEQUENCE [LARGE SCALE GENOMIC DNA]</scope>
    <source>
        <strain evidence="3 4">Q31a</strain>
    </source>
</reference>
<evidence type="ECO:0000256" key="2">
    <source>
        <dbReference type="ARBA" id="ARBA00023295"/>
    </source>
</evidence>
<dbReference type="InterPro" id="IPR018087">
    <property type="entry name" value="Glyco_hydro_5_CS"/>
</dbReference>
<keyword evidence="4" id="KW-1185">Reference proteome</keyword>
<sequence>MVVSLELRCFVLLDRDFWQWVGWHRKITLRIPDYRSGLVLAAIATIVHFKDIVGFQTINEVNDHQFV</sequence>
<evidence type="ECO:0000313" key="4">
    <source>
        <dbReference type="Proteomes" id="UP000318017"/>
    </source>
</evidence>
<dbReference type="AlphaFoldDB" id="A0A518G9F2"/>
<protein>
    <submittedName>
        <fullName evidence="3">Uncharacterized protein</fullName>
    </submittedName>
</protein>
<name>A0A518G9F2_9BACT</name>
<dbReference type="EMBL" id="CP036298">
    <property type="protein sequence ID" value="QDV25228.1"/>
    <property type="molecule type" value="Genomic_DNA"/>
</dbReference>
<dbReference type="Proteomes" id="UP000318017">
    <property type="component" value="Chromosome"/>
</dbReference>
<evidence type="ECO:0000313" key="3">
    <source>
        <dbReference type="EMBL" id="QDV25228.1"/>
    </source>
</evidence>
<dbReference type="GO" id="GO:0005975">
    <property type="term" value="P:carbohydrate metabolic process"/>
    <property type="evidence" value="ECO:0007669"/>
    <property type="project" value="InterPro"/>
</dbReference>
<proteinExistence type="predicted"/>
<dbReference type="PROSITE" id="PS00659">
    <property type="entry name" value="GLYCOSYL_HYDROL_F5"/>
    <property type="match status" value="1"/>
</dbReference>